<proteinExistence type="predicted"/>
<evidence type="ECO:0000313" key="1">
    <source>
        <dbReference type="EMBL" id="TKJ39967.1"/>
    </source>
</evidence>
<sequence>MNSLDDHSQLDFSVIFEGLMLNPEAYVNFGMYWWTLKRMIADWADENGCEVDSYLIRGSRQASETVEAEECEVYQFLDQFSGKQDFMDWISYVNPLPMGDETDGEELILEDSEWEENFL</sequence>
<organism evidence="1 2">
    <name type="scientific">candidate division LCP-89 bacterium B3_LCP</name>
    <dbReference type="NCBI Taxonomy" id="2012998"/>
    <lineage>
        <taxon>Bacteria</taxon>
        <taxon>Pseudomonadati</taxon>
        <taxon>Bacteria division LCP-89</taxon>
    </lineage>
</organism>
<accession>A0A532UYZ0</accession>
<protein>
    <submittedName>
        <fullName evidence="1">Uncharacterized protein</fullName>
    </submittedName>
</protein>
<gene>
    <name evidence="1" type="ORF">CEE37_09530</name>
</gene>
<dbReference type="Proteomes" id="UP000319619">
    <property type="component" value="Unassembled WGS sequence"/>
</dbReference>
<reference evidence="1 2" key="1">
    <citation type="submission" date="2017-06" db="EMBL/GenBank/DDBJ databases">
        <title>Novel microbial phyla capable of carbon fixation and sulfur reduction in deep-sea sediments.</title>
        <authorList>
            <person name="Huang J."/>
            <person name="Baker B."/>
            <person name="Wang Y."/>
        </authorList>
    </citation>
    <scope>NUCLEOTIDE SEQUENCE [LARGE SCALE GENOMIC DNA]</scope>
    <source>
        <strain evidence="1">B3_LCP</strain>
    </source>
</reference>
<evidence type="ECO:0000313" key="2">
    <source>
        <dbReference type="Proteomes" id="UP000319619"/>
    </source>
</evidence>
<comment type="caution">
    <text evidence="1">The sequence shown here is derived from an EMBL/GenBank/DDBJ whole genome shotgun (WGS) entry which is preliminary data.</text>
</comment>
<dbReference type="EMBL" id="NJBN01000006">
    <property type="protein sequence ID" value="TKJ39967.1"/>
    <property type="molecule type" value="Genomic_DNA"/>
</dbReference>
<name>A0A532UYZ0_UNCL8</name>
<dbReference type="AlphaFoldDB" id="A0A532UYZ0"/>